<dbReference type="Gene3D" id="3.30.1490.20">
    <property type="entry name" value="ATP-grasp fold, A domain"/>
    <property type="match status" value="1"/>
</dbReference>
<dbReference type="GO" id="GO:0009432">
    <property type="term" value="P:SOS response"/>
    <property type="evidence" value="ECO:0007669"/>
    <property type="project" value="TreeGrafter"/>
</dbReference>
<dbReference type="InterPro" id="IPR013651">
    <property type="entry name" value="ATP-grasp_RimK-type"/>
</dbReference>
<evidence type="ECO:0000256" key="9">
    <source>
        <dbReference type="ARBA" id="ARBA00023211"/>
    </source>
</evidence>
<accession>A0A934UX23</accession>
<dbReference type="Pfam" id="PF08443">
    <property type="entry name" value="RimK"/>
    <property type="match status" value="1"/>
</dbReference>
<dbReference type="PROSITE" id="PS50975">
    <property type="entry name" value="ATP_GRASP"/>
    <property type="match status" value="1"/>
</dbReference>
<evidence type="ECO:0000259" key="11">
    <source>
        <dbReference type="PROSITE" id="PS50975"/>
    </source>
</evidence>
<gene>
    <name evidence="13" type="ORF">JD292_09385</name>
</gene>
<dbReference type="InterPro" id="IPR004666">
    <property type="entry name" value="Rp_bS6_RimK/Lys_biosynth_LsyX"/>
</dbReference>
<keyword evidence="14" id="KW-1185">Reference proteome</keyword>
<feature type="domain" description="RCK C-terminal" evidence="12">
    <location>
        <begin position="296"/>
        <end position="380"/>
    </location>
</feature>
<dbReference type="Gene3D" id="3.30.70.1450">
    <property type="entry name" value="Regulator of K+ conductance, C-terminal domain"/>
    <property type="match status" value="1"/>
</dbReference>
<feature type="domain" description="ATP-grasp" evidence="11">
    <location>
        <begin position="104"/>
        <end position="287"/>
    </location>
</feature>
<reference evidence="13" key="1">
    <citation type="submission" date="2020-12" db="EMBL/GenBank/DDBJ databases">
        <title>Leucobacter sp. CAS2, isolated from Chromium sludge.</title>
        <authorList>
            <person name="Xu Z."/>
        </authorList>
    </citation>
    <scope>NUCLEOTIDE SEQUENCE</scope>
    <source>
        <strain evidence="13">CSA2</strain>
    </source>
</reference>
<dbReference type="NCBIfam" id="TIGR00768">
    <property type="entry name" value="rimK_fam"/>
    <property type="match status" value="1"/>
</dbReference>
<dbReference type="Gene3D" id="3.40.50.20">
    <property type="match status" value="1"/>
</dbReference>
<evidence type="ECO:0000259" key="12">
    <source>
        <dbReference type="PROSITE" id="PS51202"/>
    </source>
</evidence>
<keyword evidence="5 10" id="KW-0547">Nucleotide-binding</keyword>
<protein>
    <submittedName>
        <fullName evidence="13">RimK family alpha-L-glutamate ligase</fullName>
    </submittedName>
</protein>
<dbReference type="PANTHER" id="PTHR21621">
    <property type="entry name" value="RIBOSOMAL PROTEIN S6 MODIFICATION PROTEIN"/>
    <property type="match status" value="1"/>
</dbReference>
<evidence type="ECO:0000313" key="14">
    <source>
        <dbReference type="Proteomes" id="UP000618733"/>
    </source>
</evidence>
<organism evidence="13 14">
    <name type="scientific">Leucobacter edaphi</name>
    <dbReference type="NCBI Taxonomy" id="2796472"/>
    <lineage>
        <taxon>Bacteria</taxon>
        <taxon>Bacillati</taxon>
        <taxon>Actinomycetota</taxon>
        <taxon>Actinomycetes</taxon>
        <taxon>Micrococcales</taxon>
        <taxon>Microbacteriaceae</taxon>
        <taxon>Leucobacter</taxon>
    </lineage>
</organism>
<comment type="cofactor">
    <cofactor evidence="1">
        <name>Mn(2+)</name>
        <dbReference type="ChEBI" id="CHEBI:29035"/>
    </cofactor>
</comment>
<dbReference type="PROSITE" id="PS51202">
    <property type="entry name" value="RCK_C"/>
    <property type="match status" value="1"/>
</dbReference>
<evidence type="ECO:0000256" key="5">
    <source>
        <dbReference type="ARBA" id="ARBA00022741"/>
    </source>
</evidence>
<evidence type="ECO:0000256" key="1">
    <source>
        <dbReference type="ARBA" id="ARBA00001936"/>
    </source>
</evidence>
<sequence>MKLALLSRAPQAYSTQRLVAAAEQRGHRVRVLNTLRFAIDLAGEEPDLQYRGKQLSDYDAVLPRIGNSITYFGTAVVRQFEQMDVYTPNTANGISNARDKLRAIQILSRHNIDMPATAFVRNRADVRPAIESVGGAPVVIKLLEGTQGIGVILAPQVKVAEAIIETLHSTRQNVLIQRFISESRGRDIRALVVGDRVVAAMRRIASGDEFRSNVHRGGTVEAVQLDSAYEQVAVRAAQIMGLRVAGVDMLEGEDGPLVMEVNSSPGLQGIETATGLDVAGAIVDFIANQVNFPEIDVRQRLSVSTGYGVAELTMHAGTDHVGRTLGDLGLWDRDITVLTLHRGAQVIPNPRKHLVLEAEDRLLCFGRLEEMRSMIPDKKRRRARVRKLPKGAQDFGS</sequence>
<dbReference type="GO" id="GO:0005737">
    <property type="term" value="C:cytoplasm"/>
    <property type="evidence" value="ECO:0007669"/>
    <property type="project" value="TreeGrafter"/>
</dbReference>
<evidence type="ECO:0000256" key="7">
    <source>
        <dbReference type="ARBA" id="ARBA00022842"/>
    </source>
</evidence>
<dbReference type="Pfam" id="PF18030">
    <property type="entry name" value="Rimk_N"/>
    <property type="match status" value="1"/>
</dbReference>
<comment type="caution">
    <text evidence="13">The sequence shown here is derived from an EMBL/GenBank/DDBJ whole genome shotgun (WGS) entry which is preliminary data.</text>
</comment>
<dbReference type="RefSeq" id="WP_200132491.1">
    <property type="nucleotide sequence ID" value="NZ_JAEHOI010000009.1"/>
</dbReference>
<evidence type="ECO:0000256" key="4">
    <source>
        <dbReference type="ARBA" id="ARBA00022723"/>
    </source>
</evidence>
<dbReference type="GO" id="GO:0018169">
    <property type="term" value="F:ribosomal S6-glutamic acid ligase activity"/>
    <property type="evidence" value="ECO:0007669"/>
    <property type="project" value="TreeGrafter"/>
</dbReference>
<dbReference type="Proteomes" id="UP000618733">
    <property type="component" value="Unassembled WGS sequence"/>
</dbReference>
<dbReference type="GO" id="GO:0006813">
    <property type="term" value="P:potassium ion transport"/>
    <property type="evidence" value="ECO:0007669"/>
    <property type="project" value="InterPro"/>
</dbReference>
<keyword evidence="6 10" id="KW-0067">ATP-binding</keyword>
<comment type="cofactor">
    <cofactor evidence="2">
        <name>Mg(2+)</name>
        <dbReference type="ChEBI" id="CHEBI:18420"/>
    </cofactor>
</comment>
<evidence type="ECO:0000256" key="2">
    <source>
        <dbReference type="ARBA" id="ARBA00001946"/>
    </source>
</evidence>
<dbReference type="InterPro" id="IPR013815">
    <property type="entry name" value="ATP_grasp_subdomain_1"/>
</dbReference>
<evidence type="ECO:0000256" key="3">
    <source>
        <dbReference type="ARBA" id="ARBA00022598"/>
    </source>
</evidence>
<keyword evidence="3 13" id="KW-0436">Ligase</keyword>
<proteinExistence type="predicted"/>
<keyword evidence="4" id="KW-0479">Metal-binding</keyword>
<dbReference type="InterPro" id="IPR041107">
    <property type="entry name" value="Rimk_N"/>
</dbReference>
<dbReference type="GO" id="GO:0006412">
    <property type="term" value="P:translation"/>
    <property type="evidence" value="ECO:0007669"/>
    <property type="project" value="UniProtKB-KW"/>
</dbReference>
<keyword evidence="7" id="KW-0460">Magnesium</keyword>
<dbReference type="InterPro" id="IPR011761">
    <property type="entry name" value="ATP-grasp"/>
</dbReference>
<dbReference type="GO" id="GO:0046872">
    <property type="term" value="F:metal ion binding"/>
    <property type="evidence" value="ECO:0007669"/>
    <property type="project" value="UniProtKB-KW"/>
</dbReference>
<dbReference type="InterPro" id="IPR006037">
    <property type="entry name" value="RCK_C"/>
</dbReference>
<dbReference type="AlphaFoldDB" id="A0A934UX23"/>
<dbReference type="GO" id="GO:0008324">
    <property type="term" value="F:monoatomic cation transmembrane transporter activity"/>
    <property type="evidence" value="ECO:0007669"/>
    <property type="project" value="InterPro"/>
</dbReference>
<evidence type="ECO:0000313" key="13">
    <source>
        <dbReference type="EMBL" id="MBK0422284.1"/>
    </source>
</evidence>
<name>A0A934UX23_9MICO</name>
<dbReference type="GO" id="GO:0005524">
    <property type="term" value="F:ATP binding"/>
    <property type="evidence" value="ECO:0007669"/>
    <property type="project" value="UniProtKB-UniRule"/>
</dbReference>
<dbReference type="FunFam" id="3.30.470.20:FF:000058">
    <property type="entry name" value="Alpha-aminoadipate--LysW ligase LysX protein"/>
    <property type="match status" value="1"/>
</dbReference>
<evidence type="ECO:0000256" key="6">
    <source>
        <dbReference type="ARBA" id="ARBA00022840"/>
    </source>
</evidence>
<dbReference type="EMBL" id="JAEHOI010000009">
    <property type="protein sequence ID" value="MBK0422284.1"/>
    <property type="molecule type" value="Genomic_DNA"/>
</dbReference>
<keyword evidence="8" id="KW-0648">Protein biosynthesis</keyword>
<dbReference type="SUPFAM" id="SSF116726">
    <property type="entry name" value="TrkA C-terminal domain-like"/>
    <property type="match status" value="1"/>
</dbReference>
<dbReference type="InterPro" id="IPR036721">
    <property type="entry name" value="RCK_C_sf"/>
</dbReference>
<evidence type="ECO:0000256" key="10">
    <source>
        <dbReference type="PROSITE-ProRule" id="PRU00409"/>
    </source>
</evidence>
<keyword evidence="9" id="KW-0464">Manganese</keyword>
<evidence type="ECO:0000256" key="8">
    <source>
        <dbReference type="ARBA" id="ARBA00022917"/>
    </source>
</evidence>
<dbReference type="SUPFAM" id="SSF56059">
    <property type="entry name" value="Glutathione synthetase ATP-binding domain-like"/>
    <property type="match status" value="1"/>
</dbReference>
<dbReference type="PANTHER" id="PTHR21621:SF0">
    <property type="entry name" value="BETA-CITRYLGLUTAMATE SYNTHASE B-RELATED"/>
    <property type="match status" value="1"/>
</dbReference>
<dbReference type="Gene3D" id="3.30.470.20">
    <property type="entry name" value="ATP-grasp fold, B domain"/>
    <property type="match status" value="1"/>
</dbReference>
<dbReference type="Pfam" id="PF02080">
    <property type="entry name" value="TrkA_C"/>
    <property type="match status" value="1"/>
</dbReference>